<comment type="caution">
    <text evidence="1">The sequence shown here is derived from an EMBL/GenBank/DDBJ whole genome shotgun (WGS) entry which is preliminary data.</text>
</comment>
<evidence type="ECO:0000313" key="2">
    <source>
        <dbReference type="Proteomes" id="UP000622552"/>
    </source>
</evidence>
<keyword evidence="2" id="KW-1185">Reference proteome</keyword>
<dbReference type="AlphaFoldDB" id="A0A8J7KWE8"/>
<dbReference type="Proteomes" id="UP000622552">
    <property type="component" value="Unassembled WGS sequence"/>
</dbReference>
<organism evidence="1 2">
    <name type="scientific">Longispora fulva</name>
    <dbReference type="NCBI Taxonomy" id="619741"/>
    <lineage>
        <taxon>Bacteria</taxon>
        <taxon>Bacillati</taxon>
        <taxon>Actinomycetota</taxon>
        <taxon>Actinomycetes</taxon>
        <taxon>Micromonosporales</taxon>
        <taxon>Micromonosporaceae</taxon>
        <taxon>Longispora</taxon>
    </lineage>
</organism>
<proteinExistence type="predicted"/>
<accession>A0A8J7KWE8</accession>
<reference evidence="1" key="1">
    <citation type="submission" date="2020-11" db="EMBL/GenBank/DDBJ databases">
        <title>Sequencing the genomes of 1000 actinobacteria strains.</title>
        <authorList>
            <person name="Klenk H.-P."/>
        </authorList>
    </citation>
    <scope>NUCLEOTIDE SEQUENCE</scope>
    <source>
        <strain evidence="1">DSM 45356</strain>
    </source>
</reference>
<evidence type="ECO:0000313" key="1">
    <source>
        <dbReference type="EMBL" id="MBG6136472.1"/>
    </source>
</evidence>
<sequence length="38" mass="4157">MDDCHRPAEVDAKRQAAARLYRAIGDPQAATMLTMPQG</sequence>
<protein>
    <submittedName>
        <fullName evidence="1">Uncharacterized protein</fullName>
    </submittedName>
</protein>
<gene>
    <name evidence="1" type="ORF">IW245_002666</name>
</gene>
<dbReference type="EMBL" id="JADOUF010000001">
    <property type="protein sequence ID" value="MBG6136472.1"/>
    <property type="molecule type" value="Genomic_DNA"/>
</dbReference>
<name>A0A8J7KWE8_9ACTN</name>